<gene>
    <name evidence="2" type="ORF">AUEXF2481DRAFT_92029</name>
</gene>
<feature type="non-terminal residue" evidence="2">
    <location>
        <position position="1"/>
    </location>
</feature>
<dbReference type="AlphaFoldDB" id="A0A074Y198"/>
<protein>
    <submittedName>
        <fullName evidence="2">Uncharacterized protein</fullName>
    </submittedName>
</protein>
<evidence type="ECO:0000313" key="3">
    <source>
        <dbReference type="Proteomes" id="UP000030641"/>
    </source>
</evidence>
<name>A0A074Y198_AURSE</name>
<feature type="region of interest" description="Disordered" evidence="1">
    <location>
        <begin position="65"/>
        <end position="101"/>
    </location>
</feature>
<evidence type="ECO:0000256" key="1">
    <source>
        <dbReference type="SAM" id="MobiDB-lite"/>
    </source>
</evidence>
<dbReference type="RefSeq" id="XP_013340094.1">
    <property type="nucleotide sequence ID" value="XM_013484640.1"/>
</dbReference>
<accession>A0A074Y198</accession>
<sequence length="101" mass="11383">INNDPIDNPKTAEEIKLAEDTRVAASEAKWVEVEELPNYYANTKPPGRKFPASWANDGINHYIDGDADDIRAPPVEETAEPPKKKSRTGVRKKKSRPDRKK</sequence>
<dbReference type="HOGENOM" id="CLU_2298238_0_0_1"/>
<dbReference type="GeneID" id="25372250"/>
<dbReference type="OrthoDB" id="3932313at2759"/>
<organism evidence="2 3">
    <name type="scientific">Aureobasidium subglaciale (strain EXF-2481)</name>
    <name type="common">Aureobasidium pullulans var. subglaciale</name>
    <dbReference type="NCBI Taxonomy" id="1043005"/>
    <lineage>
        <taxon>Eukaryota</taxon>
        <taxon>Fungi</taxon>
        <taxon>Dikarya</taxon>
        <taxon>Ascomycota</taxon>
        <taxon>Pezizomycotina</taxon>
        <taxon>Dothideomycetes</taxon>
        <taxon>Dothideomycetidae</taxon>
        <taxon>Dothideales</taxon>
        <taxon>Saccotheciaceae</taxon>
        <taxon>Aureobasidium</taxon>
    </lineage>
</organism>
<dbReference type="EMBL" id="KL584777">
    <property type="protein sequence ID" value="KEQ91568.1"/>
    <property type="molecule type" value="Genomic_DNA"/>
</dbReference>
<feature type="compositionally biased region" description="Basic residues" evidence="1">
    <location>
        <begin position="84"/>
        <end position="101"/>
    </location>
</feature>
<keyword evidence="3" id="KW-1185">Reference proteome</keyword>
<dbReference type="Proteomes" id="UP000030641">
    <property type="component" value="Unassembled WGS sequence"/>
</dbReference>
<reference evidence="2 3" key="1">
    <citation type="journal article" date="2014" name="BMC Genomics">
        <title>Genome sequencing of four Aureobasidium pullulans varieties: biotechnological potential, stress tolerance, and description of new species.</title>
        <authorList>
            <person name="Gostin Ar C."/>
            <person name="Ohm R.A."/>
            <person name="Kogej T."/>
            <person name="Sonjak S."/>
            <person name="Turk M."/>
            <person name="Zajc J."/>
            <person name="Zalar P."/>
            <person name="Grube M."/>
            <person name="Sun H."/>
            <person name="Han J."/>
            <person name="Sharma A."/>
            <person name="Chiniquy J."/>
            <person name="Ngan C.Y."/>
            <person name="Lipzen A."/>
            <person name="Barry K."/>
            <person name="Grigoriev I.V."/>
            <person name="Gunde-Cimerman N."/>
        </authorList>
    </citation>
    <scope>NUCLEOTIDE SEQUENCE [LARGE SCALE GENOMIC DNA]</scope>
    <source>
        <strain evidence="2 3">EXF-2481</strain>
    </source>
</reference>
<dbReference type="InParanoid" id="A0A074Y198"/>
<proteinExistence type="predicted"/>
<evidence type="ECO:0000313" key="2">
    <source>
        <dbReference type="EMBL" id="KEQ91568.1"/>
    </source>
</evidence>